<accession>Q747Z1</accession>
<evidence type="ECO:0000259" key="4">
    <source>
        <dbReference type="PROSITE" id="PS51379"/>
    </source>
</evidence>
<organism evidence="5 6">
    <name type="scientific">Geobacter sulfurreducens (strain ATCC 51573 / DSM 12127 / PCA)</name>
    <dbReference type="NCBI Taxonomy" id="243231"/>
    <lineage>
        <taxon>Bacteria</taxon>
        <taxon>Pseudomonadati</taxon>
        <taxon>Thermodesulfobacteriota</taxon>
        <taxon>Desulfuromonadia</taxon>
        <taxon>Geobacterales</taxon>
        <taxon>Geobacteraceae</taxon>
        <taxon>Geobacter</taxon>
    </lineage>
</organism>
<dbReference type="Pfam" id="PF12837">
    <property type="entry name" value="Fer4_6"/>
    <property type="match status" value="1"/>
</dbReference>
<feature type="domain" description="4Fe-4S ferredoxin-type" evidence="4">
    <location>
        <begin position="90"/>
        <end position="117"/>
    </location>
</feature>
<evidence type="ECO:0000256" key="2">
    <source>
        <dbReference type="ARBA" id="ARBA00011771"/>
    </source>
</evidence>
<dbReference type="GO" id="GO:0030313">
    <property type="term" value="C:cell envelope"/>
    <property type="evidence" value="ECO:0007669"/>
    <property type="project" value="UniProtKB-SubCell"/>
</dbReference>
<dbReference type="InParanoid" id="Q747Z1"/>
<dbReference type="PROSITE" id="PS51379">
    <property type="entry name" value="4FE4S_FER_2"/>
    <property type="match status" value="2"/>
</dbReference>
<keyword evidence="3" id="KW-0411">Iron-sulfur</keyword>
<keyword evidence="3" id="KW-0479">Metal-binding</keyword>
<keyword evidence="6" id="KW-1185">Reference proteome</keyword>
<dbReference type="RefSeq" id="WP_010943745.1">
    <property type="nucleotide sequence ID" value="NC_002939.5"/>
</dbReference>
<dbReference type="PATRIC" id="fig|243231.5.peg.3148"/>
<dbReference type="InterPro" id="IPR006311">
    <property type="entry name" value="TAT_signal"/>
</dbReference>
<dbReference type="OrthoDB" id="9789030at2"/>
<evidence type="ECO:0000256" key="1">
    <source>
        <dbReference type="ARBA" id="ARBA00004196"/>
    </source>
</evidence>
<evidence type="ECO:0000256" key="3">
    <source>
        <dbReference type="ARBA" id="ARBA00023014"/>
    </source>
</evidence>
<dbReference type="HOGENOM" id="CLU_1747024_0_0_7"/>
<comment type="subunit">
    <text evidence="2">Heterodimer of a large and a small subunit.</text>
</comment>
<feature type="domain" description="4Fe-4S ferredoxin-type" evidence="4">
    <location>
        <begin position="54"/>
        <end position="86"/>
    </location>
</feature>
<dbReference type="PROSITE" id="PS51318">
    <property type="entry name" value="TAT"/>
    <property type="match status" value="1"/>
</dbReference>
<dbReference type="EMBL" id="AE017180">
    <property type="protein sequence ID" value="AAR36515.1"/>
    <property type="molecule type" value="Genomic_DNA"/>
</dbReference>
<sequence>MEMEQIEAQEGDERTALTRRDFIKSVGLGGGLVLFGQFGINAAAWALSGDPVLKMVLVDYAKCTGCRSCATACAAQRTGVIIPNPATGKPERMCTLCGGDPQCVKRCPFGALSYVEVRPDRKFYGFGPEKIAAELSRNWYGTADLGGSR</sequence>
<dbReference type="EnsemblBacteria" id="AAR36515">
    <property type="protein sequence ID" value="AAR36515"/>
    <property type="gene ID" value="GSU3124"/>
</dbReference>
<reference evidence="5 6" key="2">
    <citation type="journal article" date="2012" name="BMC Genomics">
        <title>Comparative genomic analysis of Geobacter sulfurreducens KN400, a strain with enhanced capacity for extracellular electron transfer and electricity production.</title>
        <authorList>
            <person name="Butler J.E."/>
            <person name="Young N.D."/>
            <person name="Aklujkar M."/>
            <person name="Lovley D.R."/>
        </authorList>
    </citation>
    <scope>NUCLEOTIDE SEQUENCE [LARGE SCALE GENOMIC DNA]</scope>
    <source>
        <strain evidence="6">ATCC 51573 / DSM 12127 / PCA</strain>
    </source>
</reference>
<reference evidence="5 6" key="1">
    <citation type="journal article" date="2003" name="Science">
        <title>Genome of Geobacter sulfurreducens: metal reduction in subsurface environments.</title>
        <authorList>
            <person name="Methe B.A."/>
            <person name="Nelson K.E."/>
            <person name="Eisen J.A."/>
            <person name="Paulsen I.T."/>
            <person name="Nelson W."/>
            <person name="Heidelberg J.F."/>
            <person name="Wu D."/>
            <person name="Wu M."/>
            <person name="Ward N."/>
            <person name="Beanan M.J."/>
            <person name="Dodson R.J."/>
            <person name="Madupu R."/>
            <person name="Brinkac L.M."/>
            <person name="Daugherty S.C."/>
            <person name="DeBoy R.T."/>
            <person name="Durkin A.S."/>
            <person name="Gwinn M."/>
            <person name="Kolonay J.F."/>
            <person name="Sullivan S.A."/>
            <person name="Haft D.H."/>
            <person name="Selengut J."/>
            <person name="Davidsen T.M."/>
            <person name="Zafar N."/>
            <person name="White O."/>
            <person name="Tran B."/>
            <person name="Romero C."/>
            <person name="Forberger H.A."/>
            <person name="Weidman J."/>
            <person name="Khouri H."/>
            <person name="Feldblyum T.V."/>
            <person name="Utterback T.R."/>
            <person name="Van Aken S.E."/>
            <person name="Lovley D.R."/>
            <person name="Fraser C.M."/>
        </authorList>
    </citation>
    <scope>NUCLEOTIDE SEQUENCE [LARGE SCALE GENOMIC DNA]</scope>
    <source>
        <strain evidence="6">ATCC 51573 / DSM 12127 / PCA</strain>
    </source>
</reference>
<dbReference type="InterPro" id="IPR019546">
    <property type="entry name" value="TAT_signal_bac_arc"/>
</dbReference>
<name>Q747Z1_GEOSL</name>
<dbReference type="GO" id="GO:0051536">
    <property type="term" value="F:iron-sulfur cluster binding"/>
    <property type="evidence" value="ECO:0007669"/>
    <property type="project" value="UniProtKB-KW"/>
</dbReference>
<dbReference type="Proteomes" id="UP000000577">
    <property type="component" value="Chromosome"/>
</dbReference>
<dbReference type="AlphaFoldDB" id="Q747Z1"/>
<dbReference type="Gene3D" id="3.30.70.20">
    <property type="match status" value="1"/>
</dbReference>
<dbReference type="SUPFAM" id="SSF54862">
    <property type="entry name" value="4Fe-4S ferredoxins"/>
    <property type="match status" value="1"/>
</dbReference>
<protein>
    <submittedName>
        <fullName evidence="5">Iron-sulfur cluster-binding oxidoreductase</fullName>
    </submittedName>
</protein>
<keyword evidence="3" id="KW-0408">Iron</keyword>
<dbReference type="STRING" id="243231.GSU3124"/>
<evidence type="ECO:0000313" key="5">
    <source>
        <dbReference type="EMBL" id="AAR36515.1"/>
    </source>
</evidence>
<gene>
    <name evidence="5" type="ordered locus">GSU3124</name>
</gene>
<dbReference type="InterPro" id="IPR017896">
    <property type="entry name" value="4Fe4S_Fe-S-bd"/>
</dbReference>
<evidence type="ECO:0000313" key="6">
    <source>
        <dbReference type="Proteomes" id="UP000000577"/>
    </source>
</evidence>
<dbReference type="NCBIfam" id="TIGR01409">
    <property type="entry name" value="TAT_signal_seq"/>
    <property type="match status" value="1"/>
</dbReference>
<comment type="subcellular location">
    <subcellularLocation>
        <location evidence="1">Cell envelope</location>
    </subcellularLocation>
</comment>
<dbReference type="eggNOG" id="COG0437">
    <property type="taxonomic scope" value="Bacteria"/>
</dbReference>
<proteinExistence type="predicted"/>
<dbReference type="KEGG" id="gsu:GSU3124"/>